<keyword evidence="1" id="KW-1185">Reference proteome</keyword>
<dbReference type="GeneID" id="108995965"/>
<dbReference type="PANTHER" id="PTHR31284">
    <property type="entry name" value="ACID PHOSPHATASE-LIKE PROTEIN"/>
    <property type="match status" value="1"/>
</dbReference>
<dbReference type="SUPFAM" id="SSF56784">
    <property type="entry name" value="HAD-like"/>
    <property type="match status" value="1"/>
</dbReference>
<dbReference type="Gene3D" id="3.40.50.1000">
    <property type="entry name" value="HAD superfamily/HAD-like"/>
    <property type="match status" value="1"/>
</dbReference>
<dbReference type="FunCoup" id="A0A2I4F6B4">
    <property type="interactions" value="58"/>
</dbReference>
<dbReference type="InterPro" id="IPR036412">
    <property type="entry name" value="HAD-like_sf"/>
</dbReference>
<reference evidence="2" key="1">
    <citation type="submission" date="2025-08" db="UniProtKB">
        <authorList>
            <consortium name="RefSeq"/>
        </authorList>
    </citation>
    <scope>IDENTIFICATION</scope>
    <source>
        <tissue evidence="2">Leaves</tissue>
    </source>
</reference>
<dbReference type="PANTHER" id="PTHR31284:SF57">
    <property type="entry name" value="ACID PHOSPHATASE"/>
    <property type="match status" value="1"/>
</dbReference>
<dbReference type="NCBIfam" id="TIGR01675">
    <property type="entry name" value="plant-AP"/>
    <property type="match status" value="1"/>
</dbReference>
<dbReference type="CDD" id="cd07535">
    <property type="entry name" value="HAD_VSP"/>
    <property type="match status" value="1"/>
</dbReference>
<dbReference type="STRING" id="51240.A0A2I4F6B4"/>
<dbReference type="RefSeq" id="XP_018827195.2">
    <property type="nucleotide sequence ID" value="XM_018971650.2"/>
</dbReference>
<dbReference type="GO" id="GO:0003993">
    <property type="term" value="F:acid phosphatase activity"/>
    <property type="evidence" value="ECO:0007669"/>
    <property type="project" value="InterPro"/>
</dbReference>
<proteinExistence type="predicted"/>
<evidence type="ECO:0000313" key="1">
    <source>
        <dbReference type="Proteomes" id="UP000235220"/>
    </source>
</evidence>
<dbReference type="InterPro" id="IPR005519">
    <property type="entry name" value="Acid_phosphat_B-like"/>
</dbReference>
<dbReference type="FunFam" id="3.40.50.1000:FF:000189">
    <property type="entry name" value="Vegetative storage protein 1"/>
    <property type="match status" value="1"/>
</dbReference>
<gene>
    <name evidence="2" type="primary">LOC108995965</name>
</gene>
<protein>
    <submittedName>
        <fullName evidence="2">Acid phosphatase 1</fullName>
    </submittedName>
</protein>
<dbReference type="Gramene" id="Jr01_32730_p1">
    <property type="protein sequence ID" value="cds.Jr01_32730_p1"/>
    <property type="gene ID" value="Jr01_32730"/>
</dbReference>
<sequence>MTPCPHTPCDPFMCLLSPTPNNFTILNRPHHSLLTSFVRMKMGKLLGFLLLFSSLCIGFVSADWNILNQKRKNGVGSSLKNYCESWRINVELNNIRGFEVVPEECVEYIKKYMTSSQYKADSERAIEEVILYLSHCCTLEGDGKDAWIFDVDDTLLSTVPYYKKHGFGGRKLNATSLEAWMGESKAPALEHTFKLFHDIKDRGLKIFLISSRKETLRSPTVDNLIKAGYHGWTNLVLRGLEDEFMEVQSYKSKARQHLTSQGYRIWGIIGDQWSSFEGPPTAKRTFKLPNSIYYLA</sequence>
<dbReference type="InterPro" id="IPR010028">
    <property type="entry name" value="Acid_phosphatase_pln"/>
</dbReference>
<organism evidence="1 2">
    <name type="scientific">Juglans regia</name>
    <name type="common">English walnut</name>
    <dbReference type="NCBI Taxonomy" id="51240"/>
    <lineage>
        <taxon>Eukaryota</taxon>
        <taxon>Viridiplantae</taxon>
        <taxon>Streptophyta</taxon>
        <taxon>Embryophyta</taxon>
        <taxon>Tracheophyta</taxon>
        <taxon>Spermatophyta</taxon>
        <taxon>Magnoliopsida</taxon>
        <taxon>eudicotyledons</taxon>
        <taxon>Gunneridae</taxon>
        <taxon>Pentapetalae</taxon>
        <taxon>rosids</taxon>
        <taxon>fabids</taxon>
        <taxon>Fagales</taxon>
        <taxon>Juglandaceae</taxon>
        <taxon>Juglans</taxon>
    </lineage>
</organism>
<dbReference type="OrthoDB" id="59415at2759"/>
<name>A0A2I4F6B4_JUGRE</name>
<dbReference type="Proteomes" id="UP000235220">
    <property type="component" value="Chromosome 1"/>
</dbReference>
<dbReference type="Pfam" id="PF03767">
    <property type="entry name" value="Acid_phosphat_B"/>
    <property type="match status" value="1"/>
</dbReference>
<dbReference type="KEGG" id="jre:108995965"/>
<accession>A0A2I4F6B4</accession>
<dbReference type="AlphaFoldDB" id="A0A2I4F6B4"/>
<evidence type="ECO:0000313" key="2">
    <source>
        <dbReference type="RefSeq" id="XP_018827195.2"/>
    </source>
</evidence>
<dbReference type="InterPro" id="IPR023214">
    <property type="entry name" value="HAD_sf"/>
</dbReference>